<evidence type="ECO:0000256" key="6">
    <source>
        <dbReference type="ARBA" id="ARBA00047512"/>
    </source>
</evidence>
<evidence type="ECO:0000313" key="8">
    <source>
        <dbReference type="EMBL" id="GMI21980.1"/>
    </source>
</evidence>
<dbReference type="InterPro" id="IPR030395">
    <property type="entry name" value="GP_PDE_dom"/>
</dbReference>
<keyword evidence="3" id="KW-0732">Signal</keyword>
<protein>
    <recommendedName>
        <fullName evidence="2">glycerophosphodiester phosphodiesterase</fullName>
        <ecNumber evidence="2">3.1.4.46</ecNumber>
    </recommendedName>
</protein>
<comment type="caution">
    <text evidence="8">The sequence shown here is derived from an EMBL/GenBank/DDBJ whole genome shotgun (WGS) entry which is preliminary data.</text>
</comment>
<keyword evidence="9" id="KW-1185">Reference proteome</keyword>
<evidence type="ECO:0000256" key="4">
    <source>
        <dbReference type="ARBA" id="ARBA00022798"/>
    </source>
</evidence>
<evidence type="ECO:0000256" key="1">
    <source>
        <dbReference type="ARBA" id="ARBA00007277"/>
    </source>
</evidence>
<proteinExistence type="inferred from homology"/>
<dbReference type="Pfam" id="PF03009">
    <property type="entry name" value="GDPD"/>
    <property type="match status" value="1"/>
</dbReference>
<accession>A0ABQ6M941</accession>
<dbReference type="EMBL" id="BRYB01003868">
    <property type="protein sequence ID" value="GMI21980.1"/>
    <property type="molecule type" value="Genomic_DNA"/>
</dbReference>
<evidence type="ECO:0000259" key="7">
    <source>
        <dbReference type="PROSITE" id="PS51704"/>
    </source>
</evidence>
<dbReference type="Proteomes" id="UP001165060">
    <property type="component" value="Unassembled WGS sequence"/>
</dbReference>
<evidence type="ECO:0000256" key="2">
    <source>
        <dbReference type="ARBA" id="ARBA00012247"/>
    </source>
</evidence>
<dbReference type="PANTHER" id="PTHR43620:SF7">
    <property type="entry name" value="GLYCEROPHOSPHODIESTER PHOSPHODIESTERASE GDPD5-RELATED"/>
    <property type="match status" value="1"/>
</dbReference>
<gene>
    <name evidence="8" type="ORF">TeGR_g9364</name>
</gene>
<dbReference type="PROSITE" id="PS51704">
    <property type="entry name" value="GP_PDE"/>
    <property type="match status" value="1"/>
</dbReference>
<dbReference type="Gene3D" id="3.20.20.190">
    <property type="entry name" value="Phosphatidylinositol (PI) phosphodiesterase"/>
    <property type="match status" value="1"/>
</dbReference>
<evidence type="ECO:0000256" key="3">
    <source>
        <dbReference type="ARBA" id="ARBA00022729"/>
    </source>
</evidence>
<dbReference type="PANTHER" id="PTHR43620">
    <property type="entry name" value="GLYCEROPHOSPHORYL DIESTER PHOSPHODIESTERASE"/>
    <property type="match status" value="1"/>
</dbReference>
<organism evidence="8 9">
    <name type="scientific">Tetraparma gracilis</name>
    <dbReference type="NCBI Taxonomy" id="2962635"/>
    <lineage>
        <taxon>Eukaryota</taxon>
        <taxon>Sar</taxon>
        <taxon>Stramenopiles</taxon>
        <taxon>Ochrophyta</taxon>
        <taxon>Bolidophyceae</taxon>
        <taxon>Parmales</taxon>
        <taxon>Triparmaceae</taxon>
        <taxon>Tetraparma</taxon>
    </lineage>
</organism>
<name>A0ABQ6M941_9STRA</name>
<evidence type="ECO:0000313" key="9">
    <source>
        <dbReference type="Proteomes" id="UP001165060"/>
    </source>
</evidence>
<reference evidence="8 9" key="1">
    <citation type="journal article" date="2023" name="Commun. Biol.">
        <title>Genome analysis of Parmales, the sister group of diatoms, reveals the evolutionary specialization of diatoms from phago-mixotrophs to photoautotrophs.</title>
        <authorList>
            <person name="Ban H."/>
            <person name="Sato S."/>
            <person name="Yoshikawa S."/>
            <person name="Yamada K."/>
            <person name="Nakamura Y."/>
            <person name="Ichinomiya M."/>
            <person name="Sato N."/>
            <person name="Blanc-Mathieu R."/>
            <person name="Endo H."/>
            <person name="Kuwata A."/>
            <person name="Ogata H."/>
        </authorList>
    </citation>
    <scope>NUCLEOTIDE SEQUENCE [LARGE SCALE GENOMIC DNA]</scope>
</reference>
<comment type="catalytic activity">
    <reaction evidence="6">
        <text>a sn-glycero-3-phosphodiester + H2O = an alcohol + sn-glycerol 3-phosphate + H(+)</text>
        <dbReference type="Rhea" id="RHEA:12969"/>
        <dbReference type="ChEBI" id="CHEBI:15377"/>
        <dbReference type="ChEBI" id="CHEBI:15378"/>
        <dbReference type="ChEBI" id="CHEBI:30879"/>
        <dbReference type="ChEBI" id="CHEBI:57597"/>
        <dbReference type="ChEBI" id="CHEBI:83408"/>
        <dbReference type="EC" id="3.1.4.46"/>
    </reaction>
</comment>
<keyword evidence="5" id="KW-0378">Hydrolase</keyword>
<keyword evidence="4" id="KW-0319">Glycerol metabolism</keyword>
<dbReference type="SUPFAM" id="SSF51695">
    <property type="entry name" value="PLC-like phosphodiesterases"/>
    <property type="match status" value="1"/>
</dbReference>
<dbReference type="InterPro" id="IPR017946">
    <property type="entry name" value="PLC-like_Pdiesterase_TIM-brl"/>
</dbReference>
<feature type="domain" description="GP-PDE" evidence="7">
    <location>
        <begin position="9"/>
        <end position="324"/>
    </location>
</feature>
<comment type="similarity">
    <text evidence="1">Belongs to the glycerophosphoryl diester phosphodiesterase family.</text>
</comment>
<evidence type="ECO:0000256" key="5">
    <source>
        <dbReference type="ARBA" id="ARBA00022801"/>
    </source>
</evidence>
<sequence length="342" mass="37313">MPAPNQSIFQLVGHRGGESGLNSFIPEHSLAAYAIGASNGATFLEPDVISTKDHVLMVMHGNELGRTSDVSEHPEFADRYTTKLIDDGDGVTATNVTGWFSEDFTWEEVSTLRLRTVKNANPGPLDGLYPFVKFTEMLDYVDELNAQLKYDYAVGVYPETKLANYFSSLGLPLEEQFMEALADHGYCSYNEDGLCVESLKDETKGPCTLQSFSSASLKTLATMTDMVRVDLINGASVGVDKVSSDGKTADPELIAGIAEYCDVISIPTSMDEDLFASVVQTSHDAGMDVHAWVADMDQTLFTRLADLDIEGSFVNDISYARGALEMREAMLAEQEAKKVEAC</sequence>
<dbReference type="EC" id="3.1.4.46" evidence="2"/>